<proteinExistence type="predicted"/>
<evidence type="ECO:0000313" key="1">
    <source>
        <dbReference type="EMBL" id="QTH21708.1"/>
    </source>
</evidence>
<dbReference type="RefSeq" id="WP_208632881.1">
    <property type="nucleotide sequence ID" value="NZ_CP059319.1"/>
</dbReference>
<organism evidence="1 2">
    <name type="scientific">Rhizorhabdus wittichii</name>
    <dbReference type="NCBI Taxonomy" id="160791"/>
    <lineage>
        <taxon>Bacteria</taxon>
        <taxon>Pseudomonadati</taxon>
        <taxon>Pseudomonadota</taxon>
        <taxon>Alphaproteobacteria</taxon>
        <taxon>Sphingomonadales</taxon>
        <taxon>Sphingomonadaceae</taxon>
        <taxon>Rhizorhabdus</taxon>
    </lineage>
</organism>
<reference evidence="1" key="1">
    <citation type="submission" date="2020-07" db="EMBL/GenBank/DDBJ databases">
        <authorList>
            <person name="Camacho E."/>
        </authorList>
    </citation>
    <scope>NUCLEOTIDE SEQUENCE</scope>
    <source>
        <strain evidence="1">MPO218</strain>
    </source>
</reference>
<dbReference type="EMBL" id="CP059319">
    <property type="protein sequence ID" value="QTH21708.1"/>
    <property type="molecule type" value="Genomic_DNA"/>
</dbReference>
<name>A0A975D2J1_9SPHN</name>
<protein>
    <submittedName>
        <fullName evidence="1">Uncharacterized protein</fullName>
    </submittedName>
</protein>
<gene>
    <name evidence="1" type="ORF">HRJ34_25980</name>
</gene>
<dbReference type="Proteomes" id="UP000664914">
    <property type="component" value="Chromosome"/>
</dbReference>
<reference evidence="1" key="2">
    <citation type="submission" date="2021-04" db="EMBL/GenBank/DDBJ databases">
        <title>Isolation and genomic analysis of the ibuprofen-degrading bacterium Sphingomonas strain MPO218.</title>
        <authorList>
            <person name="Aulestia M."/>
            <person name="Flores A."/>
            <person name="Mangas E.L."/>
            <person name="Perez-Pulido A.J."/>
            <person name="Santero E."/>
            <person name="Camacho E.M."/>
        </authorList>
    </citation>
    <scope>NUCLEOTIDE SEQUENCE</scope>
    <source>
        <strain evidence="1">MPO218</strain>
    </source>
</reference>
<dbReference type="AlphaFoldDB" id="A0A975D2J1"/>
<accession>A0A975D2J1</accession>
<sequence>MRDTLTLMALLEEAKQDLARFKAAGPDPRAVFRSTPGCTIGCGACDIKCAILTGRVCALNDELDDAVMTPALASLGSFHVAYEGNA</sequence>
<evidence type="ECO:0000313" key="2">
    <source>
        <dbReference type="Proteomes" id="UP000664914"/>
    </source>
</evidence>